<protein>
    <submittedName>
        <fullName evidence="3">Penicillin-binding protein</fullName>
    </submittedName>
</protein>
<feature type="signal peptide" evidence="1">
    <location>
        <begin position="1"/>
        <end position="29"/>
    </location>
</feature>
<name>A0ABN6CLK9_9ACTN</name>
<organism evidence="3 4">
    <name type="scientific">Actinoplanes ianthinogenes</name>
    <dbReference type="NCBI Taxonomy" id="122358"/>
    <lineage>
        <taxon>Bacteria</taxon>
        <taxon>Bacillati</taxon>
        <taxon>Actinomycetota</taxon>
        <taxon>Actinomycetes</taxon>
        <taxon>Micromonosporales</taxon>
        <taxon>Micromonosporaceae</taxon>
        <taxon>Actinoplanes</taxon>
    </lineage>
</organism>
<dbReference type="EMBL" id="AP023356">
    <property type="protein sequence ID" value="BCJ45871.1"/>
    <property type="molecule type" value="Genomic_DNA"/>
</dbReference>
<feature type="domain" description="Beta-lactamase-related" evidence="2">
    <location>
        <begin position="38"/>
        <end position="358"/>
    </location>
</feature>
<dbReference type="Proteomes" id="UP000676967">
    <property type="component" value="Chromosome"/>
</dbReference>
<dbReference type="PROSITE" id="PS51318">
    <property type="entry name" value="TAT"/>
    <property type="match status" value="1"/>
</dbReference>
<dbReference type="InterPro" id="IPR001466">
    <property type="entry name" value="Beta-lactam-related"/>
</dbReference>
<sequence length="514" mass="54927">MSVSVTRRTVLAAAAATGAATLTTAPAKALGSAFADLEAKIKEGMAAYGIPGVALGLRYRGRDYLRGYGVTSVADPQPVDPDTVFQVGSTTKTFTGTALMRLVERGKLDLNRTVRSYLPDFRTADPAASARVTVRQVVQHSAGWLGDFLLDTGPDDGALARYVTEMSRVPQLTAPGTVFGYNNAALSVAGRLIEVATGRTYENAVRVLVTDPLGLEHSAFFLDQLPGARVALPHLPDADGNPAALPELYTVPRSIAPAGGLISSARDQLRWARYHLGTGKPLLNPRSLHLMQSHPGPGGTLFVELNGVGITWMLRPTAEGPLVVQHGGDWIGQHSGFLMVPERDFAITVLTNSETGPALLAELFADDWALTRFLGLHNLPAKPRLLPADKLAEYAGTYSFEQIGFDGETVSLSFDMVPDAGKLLFRAADGTAGGWAVFYRRDYVLEQAPDGTYGAGRDNFVRGDDGTVVWFRSGGRLFRRSPLGSAPLAAKRPVTPWKLPPLSTGKALAHIDLS</sequence>
<proteinExistence type="predicted"/>
<gene>
    <name evidence="3" type="ORF">Aiant_65280</name>
</gene>
<dbReference type="PANTHER" id="PTHR46825:SF15">
    <property type="entry name" value="BETA-LACTAMASE-RELATED DOMAIN-CONTAINING PROTEIN"/>
    <property type="match status" value="1"/>
</dbReference>
<keyword evidence="1" id="KW-0732">Signal</keyword>
<keyword evidence="4" id="KW-1185">Reference proteome</keyword>
<dbReference type="Gene3D" id="3.40.710.10">
    <property type="entry name" value="DD-peptidase/beta-lactamase superfamily"/>
    <property type="match status" value="1"/>
</dbReference>
<dbReference type="RefSeq" id="WP_189333577.1">
    <property type="nucleotide sequence ID" value="NZ_AP023356.1"/>
</dbReference>
<dbReference type="InterPro" id="IPR050491">
    <property type="entry name" value="AmpC-like"/>
</dbReference>
<dbReference type="SUPFAM" id="SSF56601">
    <property type="entry name" value="beta-lactamase/transpeptidase-like"/>
    <property type="match status" value="1"/>
</dbReference>
<accession>A0ABN6CLK9</accession>
<reference evidence="3 4" key="1">
    <citation type="submission" date="2020-08" db="EMBL/GenBank/DDBJ databases">
        <title>Whole genome shotgun sequence of Actinoplanes ianthinogenes NBRC 13996.</title>
        <authorList>
            <person name="Komaki H."/>
            <person name="Tamura T."/>
        </authorList>
    </citation>
    <scope>NUCLEOTIDE SEQUENCE [LARGE SCALE GENOMIC DNA]</scope>
    <source>
        <strain evidence="3 4">NBRC 13996</strain>
    </source>
</reference>
<dbReference type="InterPro" id="IPR012338">
    <property type="entry name" value="Beta-lactam/transpept-like"/>
</dbReference>
<feature type="chain" id="PRO_5046608840" evidence="1">
    <location>
        <begin position="30"/>
        <end position="514"/>
    </location>
</feature>
<evidence type="ECO:0000256" key="1">
    <source>
        <dbReference type="SAM" id="SignalP"/>
    </source>
</evidence>
<evidence type="ECO:0000313" key="4">
    <source>
        <dbReference type="Proteomes" id="UP000676967"/>
    </source>
</evidence>
<evidence type="ECO:0000313" key="3">
    <source>
        <dbReference type="EMBL" id="BCJ45871.1"/>
    </source>
</evidence>
<dbReference type="PANTHER" id="PTHR46825">
    <property type="entry name" value="D-ALANYL-D-ALANINE-CARBOXYPEPTIDASE/ENDOPEPTIDASE AMPH"/>
    <property type="match status" value="1"/>
</dbReference>
<dbReference type="InterPro" id="IPR006311">
    <property type="entry name" value="TAT_signal"/>
</dbReference>
<dbReference type="Pfam" id="PF00144">
    <property type="entry name" value="Beta-lactamase"/>
    <property type="match status" value="1"/>
</dbReference>
<evidence type="ECO:0000259" key="2">
    <source>
        <dbReference type="Pfam" id="PF00144"/>
    </source>
</evidence>